<dbReference type="Gene3D" id="2.60.120.10">
    <property type="entry name" value="Jelly Rolls"/>
    <property type="match status" value="1"/>
</dbReference>
<keyword evidence="2" id="KW-1185">Reference proteome</keyword>
<dbReference type="AlphaFoldDB" id="A0A6G6GQM6"/>
<evidence type="ECO:0000313" key="1">
    <source>
        <dbReference type="EMBL" id="QIE60905.1"/>
    </source>
</evidence>
<evidence type="ECO:0000313" key="2">
    <source>
        <dbReference type="Proteomes" id="UP000505306"/>
    </source>
</evidence>
<dbReference type="KEGG" id="mgel:G5B37_09150"/>
<reference evidence="1 2" key="1">
    <citation type="submission" date="2020-02" db="EMBL/GenBank/DDBJ databases">
        <title>Complete genome sequence of Flavobacteriaceae bacterium.</title>
        <authorList>
            <person name="Kim S.-J."/>
            <person name="Kim Y.-S."/>
            <person name="Kim K.-H."/>
        </authorList>
    </citation>
    <scope>NUCLEOTIDE SEQUENCE [LARGE SCALE GENOMIC DNA]</scope>
    <source>
        <strain evidence="1 2">RR4-40</strain>
    </source>
</reference>
<dbReference type="InterPro" id="IPR011051">
    <property type="entry name" value="RmlC_Cupin_sf"/>
</dbReference>
<dbReference type="SUPFAM" id="SSF51182">
    <property type="entry name" value="RmlC-like cupins"/>
    <property type="match status" value="1"/>
</dbReference>
<accession>A0A6G6GQM6</accession>
<dbReference type="EMBL" id="CP049057">
    <property type="protein sequence ID" value="QIE60905.1"/>
    <property type="molecule type" value="Genomic_DNA"/>
</dbReference>
<name>A0A6G6GQM6_9FLAO</name>
<dbReference type="Proteomes" id="UP000505306">
    <property type="component" value="Chromosome"/>
</dbReference>
<sequence>MLEVAEKLKKSDVPVVKKIHDANGTKILAIGLRRGVSLAKHKAPCKARLLVIKGEVDFNTEEESMRFACYESYDIPMNVTHSVEAWDDAICLLFLNENS</sequence>
<protein>
    <submittedName>
        <fullName evidence="1">Uncharacterized protein</fullName>
    </submittedName>
</protein>
<proteinExistence type="predicted"/>
<organism evidence="1 2">
    <name type="scientific">Rasiella rasia</name>
    <dbReference type="NCBI Taxonomy" id="2744027"/>
    <lineage>
        <taxon>Bacteria</taxon>
        <taxon>Pseudomonadati</taxon>
        <taxon>Bacteroidota</taxon>
        <taxon>Flavobacteriia</taxon>
        <taxon>Flavobacteriales</taxon>
        <taxon>Flavobacteriaceae</taxon>
        <taxon>Rasiella</taxon>
    </lineage>
</organism>
<gene>
    <name evidence="1" type="ORF">G5B37_09150</name>
</gene>
<dbReference type="InterPro" id="IPR014710">
    <property type="entry name" value="RmlC-like_jellyroll"/>
</dbReference>